<name>A0A9D1VLA8_9FIRM</name>
<protein>
    <submittedName>
        <fullName evidence="1">GNAT family N-acetyltransferase</fullName>
    </submittedName>
</protein>
<reference evidence="1" key="2">
    <citation type="submission" date="2021-04" db="EMBL/GenBank/DDBJ databases">
        <authorList>
            <person name="Gilroy R."/>
        </authorList>
    </citation>
    <scope>NUCLEOTIDE SEQUENCE</scope>
    <source>
        <strain evidence="1">ChiHjej12B11-1927</strain>
    </source>
</reference>
<feature type="non-terminal residue" evidence="1">
    <location>
        <position position="85"/>
    </location>
</feature>
<dbReference type="AlphaFoldDB" id="A0A9D1VLA8"/>
<proteinExistence type="predicted"/>
<gene>
    <name evidence="1" type="ORF">H9738_06525</name>
</gene>
<comment type="caution">
    <text evidence="1">The sequence shown here is derived from an EMBL/GenBank/DDBJ whole genome shotgun (WGS) entry which is preliminary data.</text>
</comment>
<dbReference type="InterPro" id="IPR016181">
    <property type="entry name" value="Acyl_CoA_acyltransferase"/>
</dbReference>
<reference evidence="1" key="1">
    <citation type="journal article" date="2021" name="PeerJ">
        <title>Extensive microbial diversity within the chicken gut microbiome revealed by metagenomics and culture.</title>
        <authorList>
            <person name="Gilroy R."/>
            <person name="Ravi A."/>
            <person name="Getino M."/>
            <person name="Pursley I."/>
            <person name="Horton D.L."/>
            <person name="Alikhan N.F."/>
            <person name="Baker D."/>
            <person name="Gharbi K."/>
            <person name="Hall N."/>
            <person name="Watson M."/>
            <person name="Adriaenssens E.M."/>
            <person name="Foster-Nyarko E."/>
            <person name="Jarju S."/>
            <person name="Secka A."/>
            <person name="Antonio M."/>
            <person name="Oren A."/>
            <person name="Chaudhuri R.R."/>
            <person name="La Ragione R."/>
            <person name="Hildebrand F."/>
            <person name="Pallen M.J."/>
        </authorList>
    </citation>
    <scope>NUCLEOTIDE SEQUENCE</scope>
    <source>
        <strain evidence="1">ChiHjej12B11-1927</strain>
    </source>
</reference>
<organism evidence="1 2">
    <name type="scientific">Candidatus Blautia pullistercoris</name>
    <dbReference type="NCBI Taxonomy" id="2838499"/>
    <lineage>
        <taxon>Bacteria</taxon>
        <taxon>Bacillati</taxon>
        <taxon>Bacillota</taxon>
        <taxon>Clostridia</taxon>
        <taxon>Lachnospirales</taxon>
        <taxon>Lachnospiraceae</taxon>
        <taxon>Blautia</taxon>
    </lineage>
</organism>
<sequence>MYQIRQYEENDQEMLLYFLEECLPQSGREFQPDGRHKMYRNVKEHFKYFWCLFDGSHMIGTAALKKLDEKRYELKSLYLLKKYHK</sequence>
<evidence type="ECO:0000313" key="1">
    <source>
        <dbReference type="EMBL" id="HIX37510.1"/>
    </source>
</evidence>
<dbReference type="EMBL" id="DXFG01000127">
    <property type="protein sequence ID" value="HIX37510.1"/>
    <property type="molecule type" value="Genomic_DNA"/>
</dbReference>
<dbReference type="Gene3D" id="3.40.630.30">
    <property type="match status" value="1"/>
</dbReference>
<dbReference type="SUPFAM" id="SSF55729">
    <property type="entry name" value="Acyl-CoA N-acyltransferases (Nat)"/>
    <property type="match status" value="1"/>
</dbReference>
<accession>A0A9D1VLA8</accession>
<dbReference type="Proteomes" id="UP000824230">
    <property type="component" value="Unassembled WGS sequence"/>
</dbReference>
<evidence type="ECO:0000313" key="2">
    <source>
        <dbReference type="Proteomes" id="UP000824230"/>
    </source>
</evidence>